<accession>A0A5N6TY95</accession>
<dbReference type="OrthoDB" id="5371738at2759"/>
<proteinExistence type="predicted"/>
<evidence type="ECO:0000313" key="2">
    <source>
        <dbReference type="EMBL" id="KAE8151352.1"/>
    </source>
</evidence>
<keyword evidence="1" id="KW-0175">Coiled coil</keyword>
<feature type="coiled-coil region" evidence="1">
    <location>
        <begin position="251"/>
        <end position="278"/>
    </location>
</feature>
<reference evidence="2 3" key="1">
    <citation type="submission" date="2019-04" db="EMBL/GenBank/DDBJ databases">
        <title>Friends and foes A comparative genomics study of 23 Aspergillus species from section Flavi.</title>
        <authorList>
            <consortium name="DOE Joint Genome Institute"/>
            <person name="Kjaerbolling I."/>
            <person name="Vesth T."/>
            <person name="Frisvad J.C."/>
            <person name="Nybo J.L."/>
            <person name="Theobald S."/>
            <person name="Kildgaard S."/>
            <person name="Isbrandt T."/>
            <person name="Kuo A."/>
            <person name="Sato A."/>
            <person name="Lyhne E.K."/>
            <person name="Kogle M.E."/>
            <person name="Wiebenga A."/>
            <person name="Kun R.S."/>
            <person name="Lubbers R.J."/>
            <person name="Makela M.R."/>
            <person name="Barry K."/>
            <person name="Chovatia M."/>
            <person name="Clum A."/>
            <person name="Daum C."/>
            <person name="Haridas S."/>
            <person name="He G."/>
            <person name="LaButti K."/>
            <person name="Lipzen A."/>
            <person name="Mondo S."/>
            <person name="Riley R."/>
            <person name="Salamov A."/>
            <person name="Simmons B.A."/>
            <person name="Magnuson J.K."/>
            <person name="Henrissat B."/>
            <person name="Mortensen U.H."/>
            <person name="Larsen T.O."/>
            <person name="Devries R.P."/>
            <person name="Grigoriev I.V."/>
            <person name="Machida M."/>
            <person name="Baker S.E."/>
            <person name="Andersen M.R."/>
        </authorList>
    </citation>
    <scope>NUCLEOTIDE SEQUENCE [LARGE SCALE GENOMIC DNA]</scope>
    <source>
        <strain evidence="2 3">IBT 18842</strain>
    </source>
</reference>
<protein>
    <submittedName>
        <fullName evidence="2">Uncharacterized protein</fullName>
    </submittedName>
</protein>
<dbReference type="EMBL" id="ML742073">
    <property type="protein sequence ID" value="KAE8151352.1"/>
    <property type="molecule type" value="Genomic_DNA"/>
</dbReference>
<dbReference type="Proteomes" id="UP000325780">
    <property type="component" value="Unassembled WGS sequence"/>
</dbReference>
<keyword evidence="3" id="KW-1185">Reference proteome</keyword>
<evidence type="ECO:0000313" key="3">
    <source>
        <dbReference type="Proteomes" id="UP000325780"/>
    </source>
</evidence>
<gene>
    <name evidence="2" type="ORF">BDV25DRAFT_171567</name>
</gene>
<evidence type="ECO:0000256" key="1">
    <source>
        <dbReference type="SAM" id="Coils"/>
    </source>
</evidence>
<organism evidence="2 3">
    <name type="scientific">Aspergillus avenaceus</name>
    <dbReference type="NCBI Taxonomy" id="36643"/>
    <lineage>
        <taxon>Eukaryota</taxon>
        <taxon>Fungi</taxon>
        <taxon>Dikarya</taxon>
        <taxon>Ascomycota</taxon>
        <taxon>Pezizomycotina</taxon>
        <taxon>Eurotiomycetes</taxon>
        <taxon>Eurotiomycetidae</taxon>
        <taxon>Eurotiales</taxon>
        <taxon>Aspergillaceae</taxon>
        <taxon>Aspergillus</taxon>
        <taxon>Aspergillus subgen. Circumdati</taxon>
    </lineage>
</organism>
<sequence length="903" mass="102957">MLRKLFNKEKLPEGLVHEAQDLTQLDQKDLTAIIRRLLKQDPRNYDDMYTIFLRAKSDGLYRHMQKHTEATARLRCLTQLDQATVDTQLSATTPPDNILHALERIVQAGTLRDDFGRQAMLQFVLSSSHHKAVDCYNNQRSLVQMIEAARRNHHISDRTARTAKQAYCSLVDPLSIQEIRVAEGILDDQSYKLYHAIEERGLGSNKVSLMREWSGLYDDNIYRDEIQDIIDKGYGHSMKQAQTEHLARRLMKKYHVDRAQANAEIDRYEGDMEKAGKACEHHAKLAKEQLQTETIVPTRDTRSCPNITPRTRVISVLGIDELNASSVAASPSLGDGWMVSDFYLWMNVLHGMGKSQEWITTMSPHYLVNKYGLKDEVTMKAVDEPDVVKPVQTRWASGFVHGDPFENRKVVLDENLATQLQSRITQGPKGLALRDFFLDRVEATVADAAKNGDTVLIMIFSHGDYDTEGGLALGVDIEISSKYEPGDLLKPSHIASVLHKYPNVKCTIFMTSCYSGHWVETTEFNGSQLKPLILAASGRDQESFGFVWSHSQRHAGGLFSSATISELLKEPSQLPDDADQDTSRQYRHVINSLVGEMNRLCLPINIDEGYGSSPVFTDNESQERFWRRTGYSLYQYKANYDKLQTIPASDPHPKRDRKRFHAMFVDDSDPAIVAWNKRHPGILDVDYPEATGGYGGTLRGLVSFGTIRYLINIYLRSNPGFHTVEHRALMATIRLFYENSLNHDRKLVLRRELIHRLRVNKNANQYSKLLGLYRLPAIEQWTQALTAGNYDYRTFSKYAEKIARSGLFHAAKSRDGRHVPYYRKPSLYLAAAMVSAKYNEWEVEIAIKKLLNHRFGDNVTAHYTKTARYSRSVASIKSILRDSWNTSRTTPPSRTPLANIEWH</sequence>
<name>A0A5N6TY95_ASPAV</name>
<dbReference type="AlphaFoldDB" id="A0A5N6TY95"/>